<dbReference type="KEGG" id="dfi:AXF13_11560"/>
<gene>
    <name evidence="3" type="ORF">AXF13_11560</name>
</gene>
<dbReference type="AlphaFoldDB" id="A0A120KM98"/>
<dbReference type="RefSeq" id="WP_062253426.1">
    <property type="nucleotide sequence ID" value="NZ_CP014229.1"/>
</dbReference>
<organism evidence="3 4">
    <name type="scientific">Desulfovibrio fairfieldensis</name>
    <dbReference type="NCBI Taxonomy" id="44742"/>
    <lineage>
        <taxon>Bacteria</taxon>
        <taxon>Pseudomonadati</taxon>
        <taxon>Thermodesulfobacteriota</taxon>
        <taxon>Desulfovibrionia</taxon>
        <taxon>Desulfovibrionales</taxon>
        <taxon>Desulfovibrionaceae</taxon>
        <taxon>Desulfovibrio</taxon>
    </lineage>
</organism>
<evidence type="ECO:0000256" key="1">
    <source>
        <dbReference type="SAM" id="Phobius"/>
    </source>
</evidence>
<keyword evidence="1" id="KW-0472">Membrane</keyword>
<dbReference type="Proteomes" id="UP000069241">
    <property type="component" value="Chromosome"/>
</dbReference>
<feature type="domain" description="DUF1468" evidence="2">
    <location>
        <begin position="14"/>
        <end position="163"/>
    </location>
</feature>
<evidence type="ECO:0000313" key="3">
    <source>
        <dbReference type="EMBL" id="AMD90709.1"/>
    </source>
</evidence>
<keyword evidence="1" id="KW-1133">Transmembrane helix</keyword>
<sequence>MHCPRTLRTDLIITAALLLLLVILRANIDKCVQQVVPSLINPDFFPSVVLNCLIAINLLILVLDLRQWRRPSLAVPAGEADSDEAGDETGTGGPASLLIYIGILFGYVLGLYWLGFVCATPPVMLAIALMLGLRRVALACVVYVLFAVLMNYLALHVMQIILPVGVLWN</sequence>
<dbReference type="EMBL" id="CP014229">
    <property type="protein sequence ID" value="AMD90709.1"/>
    <property type="molecule type" value="Genomic_DNA"/>
</dbReference>
<evidence type="ECO:0000259" key="2">
    <source>
        <dbReference type="Pfam" id="PF07331"/>
    </source>
</evidence>
<evidence type="ECO:0000313" key="4">
    <source>
        <dbReference type="Proteomes" id="UP000069241"/>
    </source>
</evidence>
<dbReference type="STRING" id="44742.AXF13_11560"/>
<dbReference type="Pfam" id="PF07331">
    <property type="entry name" value="TctB"/>
    <property type="match status" value="1"/>
</dbReference>
<protein>
    <recommendedName>
        <fullName evidence="2">DUF1468 domain-containing protein</fullName>
    </recommendedName>
</protein>
<proteinExistence type="predicted"/>
<name>A0A120KM98_9BACT</name>
<keyword evidence="4" id="KW-1185">Reference proteome</keyword>
<dbReference type="InterPro" id="IPR009936">
    <property type="entry name" value="DUF1468"/>
</dbReference>
<accession>A0A120KM98</accession>
<feature type="transmembrane region" description="Helical" evidence="1">
    <location>
        <begin position="97"/>
        <end position="116"/>
    </location>
</feature>
<feature type="transmembrane region" description="Helical" evidence="1">
    <location>
        <begin position="44"/>
        <end position="63"/>
    </location>
</feature>
<feature type="transmembrane region" description="Helical" evidence="1">
    <location>
        <begin position="136"/>
        <end position="155"/>
    </location>
</feature>
<keyword evidence="1" id="KW-0812">Transmembrane</keyword>
<reference evidence="4" key="1">
    <citation type="submission" date="2016-02" db="EMBL/GenBank/DDBJ databases">
        <authorList>
            <person name="Holder M.E."/>
            <person name="Ajami N.J."/>
            <person name="Petrosino J.F."/>
        </authorList>
    </citation>
    <scope>NUCLEOTIDE SEQUENCE [LARGE SCALE GENOMIC DNA]</scope>
    <source>
        <strain evidence="4">CCUG 45958</strain>
    </source>
</reference>